<organism evidence="1 2">
    <name type="scientific">Mycolicibacterium litorale</name>
    <dbReference type="NCBI Taxonomy" id="758802"/>
    <lineage>
        <taxon>Bacteria</taxon>
        <taxon>Bacillati</taxon>
        <taxon>Actinomycetota</taxon>
        <taxon>Actinomycetes</taxon>
        <taxon>Mycobacteriales</taxon>
        <taxon>Mycobacteriaceae</taxon>
        <taxon>Mycolicibacterium</taxon>
    </lineage>
</organism>
<dbReference type="InterPro" id="IPR023393">
    <property type="entry name" value="START-like_dom_sf"/>
</dbReference>
<gene>
    <name evidence="1" type="ORF">MLIT_11720</name>
</gene>
<keyword evidence="2" id="KW-1185">Reference proteome</keyword>
<proteinExistence type="predicted"/>
<reference evidence="1 2" key="1">
    <citation type="journal article" date="2019" name="Emerg. Microbes Infect.">
        <title>Comprehensive subspecies identification of 175 nontuberculous mycobacteria species based on 7547 genomic profiles.</title>
        <authorList>
            <person name="Matsumoto Y."/>
            <person name="Kinjo T."/>
            <person name="Motooka D."/>
            <person name="Nabeya D."/>
            <person name="Jung N."/>
            <person name="Uechi K."/>
            <person name="Horii T."/>
            <person name="Iida T."/>
            <person name="Fujita J."/>
            <person name="Nakamura S."/>
        </authorList>
    </citation>
    <scope>NUCLEOTIDE SEQUENCE [LARGE SCALE GENOMIC DNA]</scope>
    <source>
        <strain evidence="1 2">JCM 17423</strain>
    </source>
</reference>
<dbReference type="Proteomes" id="UP000466607">
    <property type="component" value="Chromosome"/>
</dbReference>
<sequence>MGDDTTKRHPDSRHIAVWIAAPPETVYDLAADPQTWPRWAAGLAQGGLRQSERGWVADSPMGEVVVEFSPANAFGVLDHLVRMPSGEAVYNPLRVVPAGPGEPRCEVVFSLRRRDGMSDEEFERDAAAVAADLEALRGLVED</sequence>
<dbReference type="SUPFAM" id="SSF55961">
    <property type="entry name" value="Bet v1-like"/>
    <property type="match status" value="1"/>
</dbReference>
<name>A0AAD1IH72_9MYCO</name>
<protein>
    <submittedName>
        <fullName evidence="1">Polyketide cyclase</fullName>
    </submittedName>
</protein>
<dbReference type="Gene3D" id="3.30.530.20">
    <property type="match status" value="1"/>
</dbReference>
<dbReference type="InterPro" id="IPR019587">
    <property type="entry name" value="Polyketide_cyclase/dehydratase"/>
</dbReference>
<dbReference type="RefSeq" id="WP_134060430.1">
    <property type="nucleotide sequence ID" value="NZ_AP022586.1"/>
</dbReference>
<accession>A0AAD1IH72</accession>
<dbReference type="Pfam" id="PF10604">
    <property type="entry name" value="Polyketide_cyc2"/>
    <property type="match status" value="1"/>
</dbReference>
<dbReference type="AlphaFoldDB" id="A0AAD1IH72"/>
<evidence type="ECO:0000313" key="1">
    <source>
        <dbReference type="EMBL" id="BBY15580.1"/>
    </source>
</evidence>
<dbReference type="EMBL" id="AP022586">
    <property type="protein sequence ID" value="BBY15580.1"/>
    <property type="molecule type" value="Genomic_DNA"/>
</dbReference>
<evidence type="ECO:0000313" key="2">
    <source>
        <dbReference type="Proteomes" id="UP000466607"/>
    </source>
</evidence>